<evidence type="ECO:0000313" key="2">
    <source>
        <dbReference type="EMBL" id="NMG02853.1"/>
    </source>
</evidence>
<evidence type="ECO:0000313" key="3">
    <source>
        <dbReference type="Proteomes" id="UP000599523"/>
    </source>
</evidence>
<organism evidence="2 3">
    <name type="scientific">Azoarcus taiwanensis</name>
    <dbReference type="NCBI Taxonomy" id="666964"/>
    <lineage>
        <taxon>Bacteria</taxon>
        <taxon>Pseudomonadati</taxon>
        <taxon>Pseudomonadota</taxon>
        <taxon>Betaproteobacteria</taxon>
        <taxon>Rhodocyclales</taxon>
        <taxon>Zoogloeaceae</taxon>
        <taxon>Azoarcus</taxon>
    </lineage>
</organism>
<protein>
    <submittedName>
        <fullName evidence="2">DUF3619 family protein</fullName>
    </submittedName>
</protein>
<keyword evidence="1" id="KW-0472">Membrane</keyword>
<gene>
    <name evidence="2" type="ORF">GPA21_07695</name>
</gene>
<reference evidence="2" key="1">
    <citation type="submission" date="2019-12" db="EMBL/GenBank/DDBJ databases">
        <title>Comparative genomics gives insights into the taxonomy of the Azoarcus-Aromatoleum group and reveals separate origins of nif in the plant-associated Azoarcus and non-plant-associated Aromatoleum sub-groups.</title>
        <authorList>
            <person name="Lafos M."/>
            <person name="Maluk M."/>
            <person name="Batista M."/>
            <person name="Junghare M."/>
            <person name="Carmona M."/>
            <person name="Faoro H."/>
            <person name="Cruz L.M."/>
            <person name="Battistoni F."/>
            <person name="De Souza E."/>
            <person name="Pedrosa F."/>
            <person name="Chen W.-M."/>
            <person name="Poole P.S."/>
            <person name="Dixon R.A."/>
            <person name="James E.K."/>
        </authorList>
    </citation>
    <scope>NUCLEOTIDE SEQUENCE</scope>
    <source>
        <strain evidence="2">NSC3</strain>
    </source>
</reference>
<dbReference type="Proteomes" id="UP000599523">
    <property type="component" value="Unassembled WGS sequence"/>
</dbReference>
<comment type="caution">
    <text evidence="2">The sequence shown here is derived from an EMBL/GenBank/DDBJ whole genome shotgun (WGS) entry which is preliminary data.</text>
</comment>
<feature type="transmembrane region" description="Helical" evidence="1">
    <location>
        <begin position="61"/>
        <end position="82"/>
    </location>
</feature>
<keyword evidence="3" id="KW-1185">Reference proteome</keyword>
<sequence>MNEMGFGLRVAEYLSVSNRTLDGRALERLRVARTRALAVSDTGSRGSFYDDLQAWWVRVRLAFSPVMSSSAMLLVLLALFFAGGQWSSSHRFEAQQAIDTALLIDDLPIEAYLDPEFRAWLARESRS</sequence>
<dbReference type="InterPro" id="IPR022064">
    <property type="entry name" value="DUF3619"/>
</dbReference>
<keyword evidence="1" id="KW-1133">Transmembrane helix</keyword>
<dbReference type="AlphaFoldDB" id="A0A972FCI0"/>
<dbReference type="Pfam" id="PF12279">
    <property type="entry name" value="DUF3619"/>
    <property type="match status" value="1"/>
</dbReference>
<evidence type="ECO:0000256" key="1">
    <source>
        <dbReference type="SAM" id="Phobius"/>
    </source>
</evidence>
<accession>A0A972FCI0</accession>
<dbReference type="EMBL" id="WTVM01000035">
    <property type="protein sequence ID" value="NMG02853.1"/>
    <property type="molecule type" value="Genomic_DNA"/>
</dbReference>
<name>A0A972FCI0_9RHOO</name>
<proteinExistence type="predicted"/>
<keyword evidence="1" id="KW-0812">Transmembrane</keyword>